<reference evidence="4 5" key="1">
    <citation type="submission" date="2010-05" db="EMBL/GenBank/DDBJ databases">
        <title>The Genome Sequence of Thecamonas trahens ATCC 50062.</title>
        <authorList>
            <consortium name="The Broad Institute Genome Sequencing Platform"/>
            <person name="Russ C."/>
            <person name="Cuomo C."/>
            <person name="Shea T."/>
            <person name="Young S.K."/>
            <person name="Zeng Q."/>
            <person name="Koehrsen M."/>
            <person name="Haas B."/>
            <person name="Borodovsky M."/>
            <person name="Guigo R."/>
            <person name="Alvarado L."/>
            <person name="Berlin A."/>
            <person name="Bochicchio J."/>
            <person name="Borenstein D."/>
            <person name="Chapman S."/>
            <person name="Chen Z."/>
            <person name="Freedman E."/>
            <person name="Gellesch M."/>
            <person name="Goldberg J."/>
            <person name="Griggs A."/>
            <person name="Gujja S."/>
            <person name="Heilman E."/>
            <person name="Heiman D."/>
            <person name="Hepburn T."/>
            <person name="Howarth C."/>
            <person name="Jen D."/>
            <person name="Larson L."/>
            <person name="Mehta T."/>
            <person name="Park D."/>
            <person name="Pearson M."/>
            <person name="Roberts A."/>
            <person name="Saif S."/>
            <person name="Shenoy N."/>
            <person name="Sisk P."/>
            <person name="Stolte C."/>
            <person name="Sykes S."/>
            <person name="Thomson T."/>
            <person name="Walk T."/>
            <person name="White J."/>
            <person name="Yandava C."/>
            <person name="Burger G."/>
            <person name="Gray M.W."/>
            <person name="Holland P.W.H."/>
            <person name="King N."/>
            <person name="Lang F.B.F."/>
            <person name="Roger A.J."/>
            <person name="Ruiz-Trillo I."/>
            <person name="Lander E."/>
            <person name="Nusbaum C."/>
        </authorList>
    </citation>
    <scope>NUCLEOTIDE SEQUENCE [LARGE SCALE GENOMIC DNA]</scope>
    <source>
        <strain evidence="4 5">ATCC 50062</strain>
    </source>
</reference>
<dbReference type="EMBL" id="GL349442">
    <property type="protein sequence ID" value="KNC46274.1"/>
    <property type="molecule type" value="Genomic_DNA"/>
</dbReference>
<feature type="signal peptide" evidence="2">
    <location>
        <begin position="1"/>
        <end position="26"/>
    </location>
</feature>
<dbReference type="Gene3D" id="2.130.10.130">
    <property type="entry name" value="Integrin alpha, N-terminal"/>
    <property type="match status" value="3"/>
</dbReference>
<dbReference type="SUPFAM" id="SSF69318">
    <property type="entry name" value="Integrin alpha N-terminal domain"/>
    <property type="match status" value="4"/>
</dbReference>
<dbReference type="InterPro" id="IPR039448">
    <property type="entry name" value="Beta_helix"/>
</dbReference>
<dbReference type="GeneID" id="25562380"/>
<dbReference type="OrthoDB" id="10022113at2759"/>
<keyword evidence="1 2" id="KW-0732">Signal</keyword>
<dbReference type="Pfam" id="PF13517">
    <property type="entry name" value="FG-GAP_3"/>
    <property type="match status" value="5"/>
</dbReference>
<dbReference type="Pfam" id="PF13229">
    <property type="entry name" value="Beta_helix"/>
    <property type="match status" value="1"/>
</dbReference>
<evidence type="ECO:0000256" key="1">
    <source>
        <dbReference type="ARBA" id="ARBA00022729"/>
    </source>
</evidence>
<dbReference type="Gene3D" id="2.160.20.20">
    <property type="match status" value="1"/>
</dbReference>
<protein>
    <recommendedName>
        <fullName evidence="3">Right handed beta helix domain-containing protein</fullName>
    </recommendedName>
</protein>
<dbReference type="PANTHER" id="PTHR44103">
    <property type="entry name" value="PROPROTEIN CONVERTASE P"/>
    <property type="match status" value="1"/>
</dbReference>
<evidence type="ECO:0000313" key="4">
    <source>
        <dbReference type="EMBL" id="KNC46274.1"/>
    </source>
</evidence>
<sequence>MPIRMLVVLAVVAVVAVGLMLAPVGASSSFVTPSIEQCKSQLPSPSTTIAVTSYPAFKNMVLTNVSHDMPRSVFTTTGAGLSLFVPRASGYAGMMVLYPGTVRLPSQGHGVDMDRDGLDDIVFQAEGLGVAWLRNLGNNVFDVTNPIVITPGWASSNLVAVADLDADGDEDLIFNAYNDYRWMANGGDGRSWTENIIPSPPLLFSQKNLIVADFGGNATREIIVDNGSGRAYLLFDDGSLTWSGRKQIVFSDIEKTGIVVADMNGDGQLDLVVPHSNRVFFARNLGLSSFWPSSNVYTSAGSNYVAVGDVDNDGDNDVIHAGPFSSLVLSRNSGTGTFSSSYITVSNAQSAFLVDLDGSGVLDLITGYSFNSGFRTYRGYGTGSFSSLSSPPTLNHNVKTAQAVADVDGDGRLDVITSSLTGTVWARNAGNSVFEGIRRITSSGADHVAVTDFSASGRPDIALAVGKELRLHTSNPSSISGFDAGVVIVTAPTAITALAVAYIDSGSAPDVAYTTSSTLYTLTATGASSFAAPTSVDNSLSGATAVVSAELTGDAAADLAVATSGDRAIGLYIHDGVAGFRARVVLVAGVAPFSSLLAADVDVDGDLDLVYSAKSFAFVGWLANAGLGASFGDATSITEAAFGVVSVAVGDISGDSVPDMVIADTAGTTLVRGAGGGKFATPDTVTTVTAYFTGIADVNSDGKKDIVVRQQNSLVWVRNAPQPAQFSALGSGIVSTPRASGRPEMVVFDANADGRPDVAVARPDQLQWQLFINRGDGTVNRVAAVDAFGAALIVAGDFDGDGDLDVALASVAPNGAPSLAVFTNTDGAGGFAATSQTAVASAAELTAAPRQLAVADIDGSGHHDLLALFPTSVTIYSMARNGSFAPRHVTFAPPGLPVAITSLRSLSVIDVDGDGVLDLGLLADAPRAVFWTAGRGDGSFASGQLVNTSVAGANDHYIDDVAWCDFSGDGTADVVVTGRRAVPPMTNILSMLPFNAETGRHDMTPSRQFSGSSTLMGRCGDVNGDGMADLAVRQSGIDLHMSAPGSSLLTSTAVKHVLSGRAEHIVFEDMDSDSYIDVVSVSPGVVTGSPYLIAWYGQRARSGMAQPVPRVLSGRNATRTNSARTACTAPNSFACLRARMAHLSPCTVDTLVLEAGTYSCRTESHASLYSSARLTGSSVLFNCSGPDGELGGVLFRATTDANIGGGASGWLEVDGDIRIAGLGVARRSEIGAPGLRVDAAGAYMSLHGVTVEAAKSGPLTGSVLHDAGRGGAVLVSDGGKLVASHVAFRGCSASEHGGAIAVRGRGSAATVTNAVLAANTAGSEGGAVSVTLGGTATMSASTVSGNRAEGVGGGGVFVSGLSSLTASSVVLSGNQASVGIGGAILSVECAKVTLSGSIVSDNAALSGGGVGAVAVLEDAQTAAAAGSVLEMPAVSVPLEIGGGSSACVQLDGVALINNAASSYGGGLLACGAWVSVTESATTQWSGNTAGRTWRLWQQRQTHFFVPRAK</sequence>
<gene>
    <name evidence="4" type="ORF">AMSG_02727</name>
</gene>
<accession>A0A0L0D1N9</accession>
<dbReference type="InterPro" id="IPR013517">
    <property type="entry name" value="FG-GAP"/>
</dbReference>
<feature type="chain" id="PRO_5005537054" description="Right handed beta helix domain-containing protein" evidence="2">
    <location>
        <begin position="27"/>
        <end position="1509"/>
    </location>
</feature>
<evidence type="ECO:0000259" key="3">
    <source>
        <dbReference type="Pfam" id="PF13229"/>
    </source>
</evidence>
<feature type="domain" description="Right handed beta helix" evidence="3">
    <location>
        <begin position="1258"/>
        <end position="1409"/>
    </location>
</feature>
<dbReference type="InterPro" id="IPR028994">
    <property type="entry name" value="Integrin_alpha_N"/>
</dbReference>
<organism evidence="4 5">
    <name type="scientific">Thecamonas trahens ATCC 50062</name>
    <dbReference type="NCBI Taxonomy" id="461836"/>
    <lineage>
        <taxon>Eukaryota</taxon>
        <taxon>Apusozoa</taxon>
        <taxon>Apusomonadida</taxon>
        <taxon>Apusomonadidae</taxon>
        <taxon>Thecamonas</taxon>
    </lineage>
</organism>
<dbReference type="InterPro" id="IPR012332">
    <property type="entry name" value="Autotransporter_pectin_lyase_C"/>
</dbReference>
<evidence type="ECO:0000313" key="5">
    <source>
        <dbReference type="Proteomes" id="UP000054408"/>
    </source>
</evidence>
<dbReference type="InterPro" id="IPR011050">
    <property type="entry name" value="Pectin_lyase_fold/virulence"/>
</dbReference>
<dbReference type="Proteomes" id="UP000054408">
    <property type="component" value="Unassembled WGS sequence"/>
</dbReference>
<name>A0A0L0D1N9_THETB</name>
<keyword evidence="5" id="KW-1185">Reference proteome</keyword>
<proteinExistence type="predicted"/>
<dbReference type="RefSeq" id="XP_013760568.1">
    <property type="nucleotide sequence ID" value="XM_013905114.1"/>
</dbReference>
<evidence type="ECO:0000256" key="2">
    <source>
        <dbReference type="SAM" id="SignalP"/>
    </source>
</evidence>
<dbReference type="PANTHER" id="PTHR44103:SF1">
    <property type="entry name" value="PROPROTEIN CONVERTASE P"/>
    <property type="match status" value="1"/>
</dbReference>
<dbReference type="SUPFAM" id="SSF51126">
    <property type="entry name" value="Pectin lyase-like"/>
    <property type="match status" value="1"/>
</dbReference>